<sequence>MRFFTRIALLCFGLLLGTLQASAQVFEPGYVVLAAGDTLRGEVENNYWSAPPKDIRFRPTAQTPPTTYLARQLRGVHLESGRLLRREVLPIDYTVTSDLKRMPEQLRIEQRPDTVLADVLVTGAASLLMIEDGNVKHYFVQREQRPYIELVPRKHRQNQGGITKVVDANNYRGQLELYFLECPSVVAALPKTAFTETGLTNLVQLYNRECSTTRQPGSTNFVAKDRSRYRVVVGPTFGVRYNSHRLRLADSPGLEPPTLDGLQADGRPHGQLGVFFDLLFPGRQLALHTAISRANFGRTAELRAGGYEGTLDWRGSFTAIEIGLRYLRPLGTQFQLVAGTGLQLFSTDAFQRFEANELRYTTTPWGRNVVSRNEVYGFESTRLPYLEVGLRQDRLTLMLQARRYGLGGYYDPVVVRSVAQESGMTYSSGYNYKARTLSLTLSLAVQINRNTDAKE</sequence>
<comment type="caution">
    <text evidence="2">The sequence shown here is derived from an EMBL/GenBank/DDBJ whole genome shotgun (WGS) entry which is preliminary data.</text>
</comment>
<dbReference type="Proteomes" id="UP000054223">
    <property type="component" value="Unassembled WGS sequence"/>
</dbReference>
<feature type="chain" id="PRO_5040887439" description="Outer membrane protein beta-barrel domain-containing protein" evidence="1">
    <location>
        <begin position="24"/>
        <end position="455"/>
    </location>
</feature>
<gene>
    <name evidence="2" type="ORF">ASU33_03295</name>
</gene>
<proteinExistence type="predicted"/>
<name>A0A9X0L3C7_SOLP1</name>
<evidence type="ECO:0000313" key="2">
    <source>
        <dbReference type="EMBL" id="KUG06395.1"/>
    </source>
</evidence>
<dbReference type="OrthoDB" id="921445at2"/>
<evidence type="ECO:0000313" key="3">
    <source>
        <dbReference type="Proteomes" id="UP000054223"/>
    </source>
</evidence>
<keyword evidence="1" id="KW-0732">Signal</keyword>
<dbReference type="EMBL" id="LNAL01000008">
    <property type="protein sequence ID" value="KUG06395.1"/>
    <property type="molecule type" value="Genomic_DNA"/>
</dbReference>
<keyword evidence="3" id="KW-1185">Reference proteome</keyword>
<accession>A0A9X0L3C7</accession>
<evidence type="ECO:0008006" key="4">
    <source>
        <dbReference type="Google" id="ProtNLM"/>
    </source>
</evidence>
<protein>
    <recommendedName>
        <fullName evidence="4">Outer membrane protein beta-barrel domain-containing protein</fullName>
    </recommendedName>
</protein>
<reference evidence="2 3" key="1">
    <citation type="submission" date="2015-11" db="EMBL/GenBank/DDBJ databases">
        <title>Solirubrum puertoriconensis gen. nov. an environmental bacteria isolated in Puerto Rico.</title>
        <authorList>
            <person name="Cuebas-Irizarry M.F."/>
            <person name="Montalvo-Rodriguez R."/>
        </authorList>
    </citation>
    <scope>NUCLEOTIDE SEQUENCE [LARGE SCALE GENOMIC DNA]</scope>
    <source>
        <strain evidence="2 3">MC1A</strain>
    </source>
</reference>
<evidence type="ECO:0000256" key="1">
    <source>
        <dbReference type="SAM" id="SignalP"/>
    </source>
</evidence>
<dbReference type="AlphaFoldDB" id="A0A9X0L3C7"/>
<dbReference type="RefSeq" id="WP_059072092.1">
    <property type="nucleotide sequence ID" value="NZ_LNAL01000008.1"/>
</dbReference>
<organism evidence="2 3">
    <name type="scientific">Solirubrum puertoriconensis</name>
    <dbReference type="NCBI Taxonomy" id="1751427"/>
    <lineage>
        <taxon>Bacteria</taxon>
        <taxon>Pseudomonadati</taxon>
        <taxon>Bacteroidota</taxon>
        <taxon>Cytophagia</taxon>
        <taxon>Cytophagales</taxon>
    </lineage>
</organism>
<feature type="signal peptide" evidence="1">
    <location>
        <begin position="1"/>
        <end position="23"/>
    </location>
</feature>